<evidence type="ECO:0000313" key="2">
    <source>
        <dbReference type="EMBL" id="GAC17510.1"/>
    </source>
</evidence>
<dbReference type="RefSeq" id="WP_007616363.1">
    <property type="nucleotide sequence ID" value="NZ_BAEO01000007.1"/>
</dbReference>
<organism evidence="2 3">
    <name type="scientific">Paraglaciecola arctica BSs20135</name>
    <dbReference type="NCBI Taxonomy" id="493475"/>
    <lineage>
        <taxon>Bacteria</taxon>
        <taxon>Pseudomonadati</taxon>
        <taxon>Pseudomonadota</taxon>
        <taxon>Gammaproteobacteria</taxon>
        <taxon>Alteromonadales</taxon>
        <taxon>Alteromonadaceae</taxon>
        <taxon>Paraglaciecola</taxon>
    </lineage>
</organism>
<keyword evidence="3" id="KW-1185">Reference proteome</keyword>
<keyword evidence="1" id="KW-0732">Signal</keyword>
<dbReference type="AlphaFoldDB" id="K6Z225"/>
<name>K6Z225_9ALTE</name>
<sequence length="214" mass="22988">MKSNFLKTLFAGIILSTSCVLNIANAGLITSISSGAATHEFISSVYYTAGTIAESGITYSSTSSYSLYGYEGAYKFNPNGTWNSMDMIGLNESIGDLTIEFDSAVSEVLAFVNYNPKWGGIPIMSIFDESFTLIESHTLNFDTGAADNSGFDLGFNSASNTIKYIQFSNAFIGFNNLRSFAIQAPTSDVSAPSNTAIFAFGLMGLGLRRFKKQA</sequence>
<dbReference type="Proteomes" id="UP000006327">
    <property type="component" value="Unassembled WGS sequence"/>
</dbReference>
<gene>
    <name evidence="2" type="ORF">GARC_0529</name>
</gene>
<evidence type="ECO:0000256" key="1">
    <source>
        <dbReference type="SAM" id="SignalP"/>
    </source>
</evidence>
<dbReference type="EMBL" id="BAEO01000007">
    <property type="protein sequence ID" value="GAC17510.1"/>
    <property type="molecule type" value="Genomic_DNA"/>
</dbReference>
<feature type="chain" id="PRO_5003900573" description="PEP-CTERM protein-sorting domain-containing protein" evidence="1">
    <location>
        <begin position="27"/>
        <end position="214"/>
    </location>
</feature>
<dbReference type="PROSITE" id="PS51257">
    <property type="entry name" value="PROKAR_LIPOPROTEIN"/>
    <property type="match status" value="1"/>
</dbReference>
<feature type="signal peptide" evidence="1">
    <location>
        <begin position="1"/>
        <end position="26"/>
    </location>
</feature>
<evidence type="ECO:0000313" key="3">
    <source>
        <dbReference type="Proteomes" id="UP000006327"/>
    </source>
</evidence>
<evidence type="ECO:0008006" key="4">
    <source>
        <dbReference type="Google" id="ProtNLM"/>
    </source>
</evidence>
<accession>K6Z225</accession>
<protein>
    <recommendedName>
        <fullName evidence="4">PEP-CTERM protein-sorting domain-containing protein</fullName>
    </recommendedName>
</protein>
<dbReference type="OrthoDB" id="8778724at2"/>
<comment type="caution">
    <text evidence="2">The sequence shown here is derived from an EMBL/GenBank/DDBJ whole genome shotgun (WGS) entry which is preliminary data.</text>
</comment>
<reference evidence="2 3" key="1">
    <citation type="journal article" date="2017" name="Antonie Van Leeuwenhoek">
        <title>Rhizobium rhizosphaerae sp. nov., a novel species isolated from rice rhizosphere.</title>
        <authorList>
            <person name="Zhao J.J."/>
            <person name="Zhang J."/>
            <person name="Zhang R.J."/>
            <person name="Zhang C.W."/>
            <person name="Yin H.Q."/>
            <person name="Zhang X.X."/>
        </authorList>
    </citation>
    <scope>NUCLEOTIDE SEQUENCE [LARGE SCALE GENOMIC DNA]</scope>
    <source>
        <strain evidence="2 3">BSs20135</strain>
    </source>
</reference>
<proteinExistence type="predicted"/>